<dbReference type="SUPFAM" id="SSF53218">
    <property type="entry name" value="Molybdenum cofactor biosynthesis proteins"/>
    <property type="match status" value="1"/>
</dbReference>
<evidence type="ECO:0000313" key="5">
    <source>
        <dbReference type="Proteomes" id="UP000320475"/>
    </source>
</evidence>
<dbReference type="Pfam" id="PF24102">
    <property type="entry name" value="FLAD1_M"/>
    <property type="match status" value="1"/>
</dbReference>
<protein>
    <recommendedName>
        <fullName evidence="1">MoaB/Mog domain-containing protein</fullName>
    </recommendedName>
</protein>
<evidence type="ECO:0000313" key="3">
    <source>
        <dbReference type="EMBL" id="TPX54975.1"/>
    </source>
</evidence>
<dbReference type="Pfam" id="PF00994">
    <property type="entry name" value="MoCF_biosynth"/>
    <property type="match status" value="1"/>
</dbReference>
<dbReference type="SMART" id="SM00852">
    <property type="entry name" value="MoCF_biosynth"/>
    <property type="match status" value="1"/>
</dbReference>
<dbReference type="OrthoDB" id="448496at2759"/>
<dbReference type="EMBL" id="QEAN01000001">
    <property type="protein sequence ID" value="TPX54975.1"/>
    <property type="molecule type" value="Genomic_DNA"/>
</dbReference>
<dbReference type="InterPro" id="IPR056596">
    <property type="entry name" value="FLAD1_M"/>
</dbReference>
<dbReference type="CDD" id="cd00885">
    <property type="entry name" value="cinA"/>
    <property type="match status" value="1"/>
</dbReference>
<dbReference type="EMBL" id="QEAM01000079">
    <property type="protein sequence ID" value="TPX47360.1"/>
    <property type="molecule type" value="Genomic_DNA"/>
</dbReference>
<dbReference type="VEuPathDB" id="FungiDB:SeMB42_g00053"/>
<evidence type="ECO:0000313" key="2">
    <source>
        <dbReference type="EMBL" id="TPX47360.1"/>
    </source>
</evidence>
<dbReference type="STRING" id="286115.A0A507D910"/>
<dbReference type="PANTHER" id="PTHR47675">
    <property type="entry name" value="MOLYBDOPTERIN BINDING DOMAIN PROTEIN (AFU_ORTHOLOGUE AFUA_5G11210)"/>
    <property type="match status" value="1"/>
</dbReference>
<proteinExistence type="predicted"/>
<dbReference type="GO" id="GO:0042726">
    <property type="term" value="P:flavin-containing compound metabolic process"/>
    <property type="evidence" value="ECO:0007669"/>
    <property type="project" value="TreeGrafter"/>
</dbReference>
<evidence type="ECO:0000313" key="4">
    <source>
        <dbReference type="Proteomes" id="UP000317494"/>
    </source>
</evidence>
<dbReference type="PANTHER" id="PTHR47675:SF1">
    <property type="entry name" value="MOLYBDOPTERIN BINDING DOMAIN PROTEIN (AFU_ORTHOLOGUE AFUA_5G11210)"/>
    <property type="match status" value="1"/>
</dbReference>
<dbReference type="InterPro" id="IPR001453">
    <property type="entry name" value="MoaB/Mog_dom"/>
</dbReference>
<dbReference type="InterPro" id="IPR036425">
    <property type="entry name" value="MoaB/Mog-like_dom_sf"/>
</dbReference>
<comment type="caution">
    <text evidence="2">The sequence shown here is derived from an EMBL/GenBank/DDBJ whole genome shotgun (WGS) entry which is preliminary data.</text>
</comment>
<name>A0A507D910_9FUNG</name>
<keyword evidence="4" id="KW-1185">Reference proteome</keyword>
<gene>
    <name evidence="2" type="ORF">SeLEV6574_g02715</name>
    <name evidence="3" type="ORF">SeMB42_g00053</name>
</gene>
<dbReference type="Proteomes" id="UP000317494">
    <property type="component" value="Unassembled WGS sequence"/>
</dbReference>
<dbReference type="GO" id="GO:0047884">
    <property type="term" value="F:FAD diphosphatase activity"/>
    <property type="evidence" value="ECO:0007669"/>
    <property type="project" value="TreeGrafter"/>
</dbReference>
<evidence type="ECO:0000259" key="1">
    <source>
        <dbReference type="SMART" id="SM00852"/>
    </source>
</evidence>
<sequence length="326" mass="36391">MIRHTRRLPSPISRVSIRASTRHVPSLSSTSPTVACLIIGDEVLNGKTRDTNSHYLAQKCFQHGLELRQITVVPDAQDEIIGNVCSLSSKFGLIFTSGGIGCTHDDITYESMAKAFNLGLEYHQPTLDRMNTIGLQTMRKKQEDAEKAGKPRVERPEQTAQMVEARKRMALLPTGKDCDYVFAAQHLWVPIVRCNKNVHILPGVPSLFQALLDGFFINHLLPSLDTVPWTRKLIGTSLFESDIAPTLTEVQKKVKPLGINIGSYPKIGSVDAPFKEWKVKVVISVIGKDSKAVHEWAEVLRHRLQGFDVDSEEKAAIHRFIISTIH</sequence>
<organism evidence="2 5">
    <name type="scientific">Synchytrium endobioticum</name>
    <dbReference type="NCBI Taxonomy" id="286115"/>
    <lineage>
        <taxon>Eukaryota</taxon>
        <taxon>Fungi</taxon>
        <taxon>Fungi incertae sedis</taxon>
        <taxon>Chytridiomycota</taxon>
        <taxon>Chytridiomycota incertae sedis</taxon>
        <taxon>Chytridiomycetes</taxon>
        <taxon>Synchytriales</taxon>
        <taxon>Synchytriaceae</taxon>
        <taxon>Synchytrium</taxon>
    </lineage>
</organism>
<dbReference type="AlphaFoldDB" id="A0A507D910"/>
<dbReference type="Gene3D" id="3.40.980.10">
    <property type="entry name" value="MoaB/Mog-like domain"/>
    <property type="match status" value="1"/>
</dbReference>
<dbReference type="Proteomes" id="UP000320475">
    <property type="component" value="Unassembled WGS sequence"/>
</dbReference>
<accession>A0A507D910</accession>
<reference evidence="4 5" key="1">
    <citation type="journal article" date="2019" name="Sci. Rep.">
        <title>Comparative genomics of chytrid fungi reveal insights into the obligate biotrophic and pathogenic lifestyle of Synchytrium endobioticum.</title>
        <authorList>
            <person name="van de Vossenberg B.T.L.H."/>
            <person name="Warris S."/>
            <person name="Nguyen H.D.T."/>
            <person name="van Gent-Pelzer M.P.E."/>
            <person name="Joly D.L."/>
            <person name="van de Geest H.C."/>
            <person name="Bonants P.J.M."/>
            <person name="Smith D.S."/>
            <person name="Levesque C.A."/>
            <person name="van der Lee T.A.J."/>
        </authorList>
    </citation>
    <scope>NUCLEOTIDE SEQUENCE [LARGE SCALE GENOMIC DNA]</scope>
    <source>
        <strain evidence="2 5">LEV6574</strain>
        <strain evidence="3 4">MB42</strain>
    </source>
</reference>
<feature type="domain" description="MoaB/Mog" evidence="1">
    <location>
        <begin position="35"/>
        <end position="223"/>
    </location>
</feature>